<dbReference type="InterPro" id="IPR051906">
    <property type="entry name" value="TolC-like"/>
</dbReference>
<keyword evidence="10" id="KW-1185">Reference proteome</keyword>
<comment type="caution">
    <text evidence="9">The sequence shown here is derived from an EMBL/GenBank/DDBJ whole genome shotgun (WGS) entry which is preliminary data.</text>
</comment>
<evidence type="ECO:0000256" key="1">
    <source>
        <dbReference type="ARBA" id="ARBA00004442"/>
    </source>
</evidence>
<comment type="similarity">
    <text evidence="2">Belongs to the outer membrane factor (OMF) (TC 1.B.17) family.</text>
</comment>
<keyword evidence="8" id="KW-0732">Signal</keyword>
<organism evidence="9 10">
    <name type="scientific">Herbaspirillum rhizosphaerae</name>
    <dbReference type="NCBI Taxonomy" id="346179"/>
    <lineage>
        <taxon>Bacteria</taxon>
        <taxon>Pseudomonadati</taxon>
        <taxon>Pseudomonadota</taxon>
        <taxon>Betaproteobacteria</taxon>
        <taxon>Burkholderiales</taxon>
        <taxon>Oxalobacteraceae</taxon>
        <taxon>Herbaspirillum</taxon>
    </lineage>
</organism>
<reference evidence="9 10" key="1">
    <citation type="journal article" date="2024" name="Chem. Sci.">
        <title>Discovery of megapolipeptins by genome mining of a Burkholderiales bacteria collection.</title>
        <authorList>
            <person name="Paulo B.S."/>
            <person name="Recchia M.J.J."/>
            <person name="Lee S."/>
            <person name="Fergusson C.H."/>
            <person name="Romanowski S.B."/>
            <person name="Hernandez A."/>
            <person name="Krull N."/>
            <person name="Liu D.Y."/>
            <person name="Cavanagh H."/>
            <person name="Bos A."/>
            <person name="Gray C.A."/>
            <person name="Murphy B.T."/>
            <person name="Linington R.G."/>
            <person name="Eustaquio A.S."/>
        </authorList>
    </citation>
    <scope>NUCLEOTIDE SEQUENCE [LARGE SCALE GENOMIC DNA]</scope>
    <source>
        <strain evidence="9 10">RL21-008-BIB-B</strain>
    </source>
</reference>
<evidence type="ECO:0000256" key="2">
    <source>
        <dbReference type="ARBA" id="ARBA00007613"/>
    </source>
</evidence>
<dbReference type="EMBL" id="JAQQFR010000019">
    <property type="protein sequence ID" value="MFL9881167.1"/>
    <property type="molecule type" value="Genomic_DNA"/>
</dbReference>
<dbReference type="Gene3D" id="1.20.1600.10">
    <property type="entry name" value="Outer membrane efflux proteins (OEP)"/>
    <property type="match status" value="1"/>
</dbReference>
<protein>
    <submittedName>
        <fullName evidence="9">TolC family outer membrane protein</fullName>
    </submittedName>
</protein>
<evidence type="ECO:0000256" key="7">
    <source>
        <dbReference type="ARBA" id="ARBA00023237"/>
    </source>
</evidence>
<name>A0ABW8ZDB8_9BURK</name>
<dbReference type="NCBIfam" id="TIGR01844">
    <property type="entry name" value="type_I_sec_TolC"/>
    <property type="match status" value="1"/>
</dbReference>
<dbReference type="InterPro" id="IPR003423">
    <property type="entry name" value="OMP_efflux"/>
</dbReference>
<gene>
    <name evidence="9" type="ORF">PQR63_22405</name>
</gene>
<keyword evidence="3" id="KW-0813">Transport</keyword>
<evidence type="ECO:0000313" key="10">
    <source>
        <dbReference type="Proteomes" id="UP001629214"/>
    </source>
</evidence>
<evidence type="ECO:0000256" key="5">
    <source>
        <dbReference type="ARBA" id="ARBA00022692"/>
    </source>
</evidence>
<dbReference type="Pfam" id="PF02321">
    <property type="entry name" value="OEP"/>
    <property type="match status" value="2"/>
</dbReference>
<evidence type="ECO:0000256" key="8">
    <source>
        <dbReference type="SAM" id="SignalP"/>
    </source>
</evidence>
<feature type="signal peptide" evidence="8">
    <location>
        <begin position="1"/>
        <end position="34"/>
    </location>
</feature>
<evidence type="ECO:0000313" key="9">
    <source>
        <dbReference type="EMBL" id="MFL9881167.1"/>
    </source>
</evidence>
<keyword evidence="6" id="KW-0472">Membrane</keyword>
<dbReference type="InterPro" id="IPR010130">
    <property type="entry name" value="T1SS_OMP_TolC"/>
</dbReference>
<proteinExistence type="inferred from homology"/>
<dbReference type="PANTHER" id="PTHR30026:SF20">
    <property type="entry name" value="OUTER MEMBRANE PROTEIN TOLC"/>
    <property type="match status" value="1"/>
</dbReference>
<evidence type="ECO:0000256" key="6">
    <source>
        <dbReference type="ARBA" id="ARBA00023136"/>
    </source>
</evidence>
<dbReference type="SUPFAM" id="SSF56954">
    <property type="entry name" value="Outer membrane efflux proteins (OEP)"/>
    <property type="match status" value="1"/>
</dbReference>
<sequence length="446" mass="48369">MPSAPPQISTRVRILTAGILSATLFTALTGSSHAADLVQVYQQALANDPVYQSARYSLRAGEEKITQGRAALLPTVGVNGSYTRSGDTMQNSANTYTLQLTQPLLRIASWETYRQGKLSVAVSEAQFAQAQQDLILRVGQTYFDVLSAQDALSFLGAQKIAISEQLASAKRNFDVGTATITDTNEAQARYDLANAQEIAAQNDLEVALSKLQQIIGQAPTPLSTLRTKVQLSMPQPAVIDPWISSAEQQNYNVLVQQVSLEIAQSEIKRNRAGHYPTVDLTAGRNYTNQNSQLTPYTNGRGYANSIGVQWNIPLYSGFSVSSKVDESIALADKARSDLENARRTAVLNVRQAYLGVSNGLSQVKAYEAAEVSSLSALESNRLGYQVGVRINIDVLNAQQQLFSTRRDLAKARYDTLMNGLKLKSAAGSLKEEDLAQINQLLGPPAP</sequence>
<keyword evidence="7" id="KW-0998">Cell outer membrane</keyword>
<keyword evidence="5" id="KW-0812">Transmembrane</keyword>
<comment type="subcellular location">
    <subcellularLocation>
        <location evidence="1">Cell outer membrane</location>
    </subcellularLocation>
</comment>
<evidence type="ECO:0000256" key="3">
    <source>
        <dbReference type="ARBA" id="ARBA00022448"/>
    </source>
</evidence>
<feature type="chain" id="PRO_5045774297" evidence="8">
    <location>
        <begin position="35"/>
        <end position="446"/>
    </location>
</feature>
<dbReference type="RefSeq" id="WP_408170347.1">
    <property type="nucleotide sequence ID" value="NZ_JAQQFR010000019.1"/>
</dbReference>
<dbReference type="PANTHER" id="PTHR30026">
    <property type="entry name" value="OUTER MEMBRANE PROTEIN TOLC"/>
    <property type="match status" value="1"/>
</dbReference>
<accession>A0ABW8ZDB8</accession>
<keyword evidence="4" id="KW-1134">Transmembrane beta strand</keyword>
<evidence type="ECO:0000256" key="4">
    <source>
        <dbReference type="ARBA" id="ARBA00022452"/>
    </source>
</evidence>
<dbReference type="Proteomes" id="UP001629214">
    <property type="component" value="Unassembled WGS sequence"/>
</dbReference>